<comment type="caution">
    <text evidence="2">The sequence shown here is derived from an EMBL/GenBank/DDBJ whole genome shotgun (WGS) entry which is preliminary data.</text>
</comment>
<evidence type="ECO:0008006" key="4">
    <source>
        <dbReference type="Google" id="ProtNLM"/>
    </source>
</evidence>
<feature type="transmembrane region" description="Helical" evidence="1">
    <location>
        <begin position="62"/>
        <end position="85"/>
    </location>
</feature>
<evidence type="ECO:0000313" key="2">
    <source>
        <dbReference type="EMBL" id="NEI37254.1"/>
    </source>
</evidence>
<feature type="transmembrane region" description="Helical" evidence="1">
    <location>
        <begin position="395"/>
        <end position="421"/>
    </location>
</feature>
<feature type="transmembrane region" description="Helical" evidence="1">
    <location>
        <begin position="165"/>
        <end position="185"/>
    </location>
</feature>
<reference evidence="2 3" key="1">
    <citation type="submission" date="2019-12" db="EMBL/GenBank/DDBJ databases">
        <title>Rhizobium genotypes associated with high levels of biological nitrogen fixation by grain legumes in a temperate-maritime cropping system.</title>
        <authorList>
            <person name="Maluk M."/>
            <person name="Francesc Ferrando Molina F."/>
            <person name="Lopez Del Egido L."/>
            <person name="Lafos M."/>
            <person name="Langarica-Fuentes A."/>
            <person name="Gebre Yohannes G."/>
            <person name="Young M.W."/>
            <person name="Martin P."/>
            <person name="Gantlett R."/>
            <person name="Kenicer G."/>
            <person name="Hawes C."/>
            <person name="Begg G.S."/>
            <person name="Quilliam R.S."/>
            <person name="Squire G.R."/>
            <person name="Poole P.S."/>
            <person name="Young P.W."/>
            <person name="Iannetta P.M."/>
            <person name="James E.K."/>
        </authorList>
    </citation>
    <scope>NUCLEOTIDE SEQUENCE [LARGE SCALE GENOMIC DNA]</scope>
    <source>
        <strain evidence="2 3">JHI1096</strain>
    </source>
</reference>
<accession>A0A6P0BEG3</accession>
<keyword evidence="1" id="KW-1133">Transmembrane helix</keyword>
<organism evidence="2 3">
    <name type="scientific">Rhizobium leguminosarum</name>
    <dbReference type="NCBI Taxonomy" id="384"/>
    <lineage>
        <taxon>Bacteria</taxon>
        <taxon>Pseudomonadati</taxon>
        <taxon>Pseudomonadota</taxon>
        <taxon>Alphaproteobacteria</taxon>
        <taxon>Hyphomicrobiales</taxon>
        <taxon>Rhizobiaceae</taxon>
        <taxon>Rhizobium/Agrobacterium group</taxon>
        <taxon>Rhizobium</taxon>
    </lineage>
</organism>
<evidence type="ECO:0000256" key="1">
    <source>
        <dbReference type="SAM" id="Phobius"/>
    </source>
</evidence>
<keyword evidence="1" id="KW-0812">Transmembrane</keyword>
<dbReference type="EMBL" id="WUEZ01000033">
    <property type="protein sequence ID" value="NEI37254.1"/>
    <property type="molecule type" value="Genomic_DNA"/>
</dbReference>
<evidence type="ECO:0000313" key="3">
    <source>
        <dbReference type="Proteomes" id="UP000471560"/>
    </source>
</evidence>
<feature type="transmembrane region" description="Helical" evidence="1">
    <location>
        <begin position="230"/>
        <end position="251"/>
    </location>
</feature>
<dbReference type="RefSeq" id="WP_164578183.1">
    <property type="nucleotide sequence ID" value="NZ_JAAXDH010000030.1"/>
</dbReference>
<feature type="transmembrane region" description="Helical" evidence="1">
    <location>
        <begin position="197"/>
        <end position="224"/>
    </location>
</feature>
<dbReference type="AlphaFoldDB" id="A0A6P0BEG3"/>
<feature type="transmembrane region" description="Helical" evidence="1">
    <location>
        <begin position="363"/>
        <end position="383"/>
    </location>
</feature>
<name>A0A6P0BEG3_RHILE</name>
<dbReference type="Proteomes" id="UP000471560">
    <property type="component" value="Unassembled WGS sequence"/>
</dbReference>
<feature type="transmembrane region" description="Helical" evidence="1">
    <location>
        <begin position="7"/>
        <end position="26"/>
    </location>
</feature>
<gene>
    <name evidence="2" type="ORF">GR204_25310</name>
</gene>
<sequence>MDGIRSRAGILFSLSITTLVFFNYLYFLKWYQFSGSRLWVAGLILLSAPFALMAFRDYRSVLLPTTILAVYCLYTVAGYFVFRTLEFDIRYLYQFVLTAAPFFAAGVLAGRRPAGIVVVALISGGTLLLALPIAWIHYGSLWDGDDFRDVLGIPQIPGRVPYYSYYQLVAYGVALGAIPVFVWLLTRVRAIALVTGLAVTLLLAELGSRTIFFLLPVVFTVLVFRTKGMVNAVIFFGLSAALVVGVFYAPIGRNLSVVQRMEGETERYEQGAIFRPKTDDHNPYNAAGAFDTGDGADHRTWSRRTLFDFAFKGWLSSPATIAFGHGLGSFSLDLTGVYPGWLLAPHDGEIYPHNWILEAGYEGGMIAVVLLGLVLVFPFWRILLQWQTSPGALSIAGMYLLIFGAAFLSGGLVLNYTLFFLCGATISAQARAADGHLII</sequence>
<feature type="transmembrane region" description="Helical" evidence="1">
    <location>
        <begin position="91"/>
        <end position="109"/>
    </location>
</feature>
<feature type="transmembrane region" description="Helical" evidence="1">
    <location>
        <begin position="116"/>
        <end position="138"/>
    </location>
</feature>
<keyword evidence="1" id="KW-0472">Membrane</keyword>
<feature type="transmembrane region" description="Helical" evidence="1">
    <location>
        <begin position="38"/>
        <end position="55"/>
    </location>
</feature>
<protein>
    <recommendedName>
        <fullName evidence="4">O-antigen ligase domain-containing protein</fullName>
    </recommendedName>
</protein>
<proteinExistence type="predicted"/>